<feature type="compositionally biased region" description="Basic and acidic residues" evidence="1">
    <location>
        <begin position="172"/>
        <end position="181"/>
    </location>
</feature>
<proteinExistence type="predicted"/>
<accession>A0A915ME33</accession>
<dbReference type="WBParaSite" id="scaffold34987_cov177.g22100">
    <property type="protein sequence ID" value="scaffold34987_cov177.g22100"/>
    <property type="gene ID" value="scaffold34987_cov177.g22100"/>
</dbReference>
<feature type="region of interest" description="Disordered" evidence="1">
    <location>
        <begin position="222"/>
        <end position="255"/>
    </location>
</feature>
<feature type="compositionally biased region" description="Acidic residues" evidence="1">
    <location>
        <begin position="182"/>
        <end position="195"/>
    </location>
</feature>
<name>A0A915ME33_MELJA</name>
<organism evidence="2 3">
    <name type="scientific">Meloidogyne javanica</name>
    <name type="common">Root-knot nematode worm</name>
    <dbReference type="NCBI Taxonomy" id="6303"/>
    <lineage>
        <taxon>Eukaryota</taxon>
        <taxon>Metazoa</taxon>
        <taxon>Ecdysozoa</taxon>
        <taxon>Nematoda</taxon>
        <taxon>Chromadorea</taxon>
        <taxon>Rhabditida</taxon>
        <taxon>Tylenchina</taxon>
        <taxon>Tylenchomorpha</taxon>
        <taxon>Tylenchoidea</taxon>
        <taxon>Meloidogynidae</taxon>
        <taxon>Meloidogyninae</taxon>
        <taxon>Meloidogyne</taxon>
        <taxon>Meloidogyne incognita group</taxon>
    </lineage>
</organism>
<feature type="compositionally biased region" description="Acidic residues" evidence="1">
    <location>
        <begin position="1"/>
        <end position="16"/>
    </location>
</feature>
<keyword evidence="2" id="KW-1185">Reference proteome</keyword>
<feature type="region of interest" description="Disordered" evidence="1">
    <location>
        <begin position="99"/>
        <end position="195"/>
    </location>
</feature>
<evidence type="ECO:0000313" key="2">
    <source>
        <dbReference type="Proteomes" id="UP000887561"/>
    </source>
</evidence>
<evidence type="ECO:0000256" key="1">
    <source>
        <dbReference type="SAM" id="MobiDB-lite"/>
    </source>
</evidence>
<feature type="compositionally biased region" description="Basic and acidic residues" evidence="1">
    <location>
        <begin position="123"/>
        <end position="132"/>
    </location>
</feature>
<sequence length="255" mass="29111">MEVEESDNMQLEEGEVQPEQGSAPQKERQKGIRIPKVPGRNIPSNQQMVDYHKGGFIPLGGKKNRPITKFNSPGKPLQHSATFPYSKDTEKQYVRRAMPFGGGEFNSPGKPLQKSASFSYSKTSEKQSERRAMQFGGGASNSPRKELKQSASFPKNREGKIIRRASSSAGEGSRHHPQAKEEPEEGEIMEEDEPQDGEFFDWRCYKKFICNQNDHEINYLEHPSNFKNDEHSSEDEEWDGSKKTRSMTDFYPKKF</sequence>
<protein>
    <submittedName>
        <fullName evidence="3">Uncharacterized protein</fullName>
    </submittedName>
</protein>
<reference evidence="3" key="1">
    <citation type="submission" date="2022-11" db="UniProtKB">
        <authorList>
            <consortium name="WormBaseParasite"/>
        </authorList>
    </citation>
    <scope>IDENTIFICATION</scope>
</reference>
<dbReference type="AlphaFoldDB" id="A0A915ME33"/>
<evidence type="ECO:0000313" key="3">
    <source>
        <dbReference type="WBParaSite" id="scaffold34987_cov177.g22100"/>
    </source>
</evidence>
<dbReference type="Proteomes" id="UP000887561">
    <property type="component" value="Unplaced"/>
</dbReference>
<feature type="region of interest" description="Disordered" evidence="1">
    <location>
        <begin position="1"/>
        <end position="87"/>
    </location>
</feature>